<dbReference type="EMBL" id="CP000595">
    <property type="protein sequence ID" value="ABP00072.1"/>
    <property type="molecule type" value="Genomic_DNA"/>
</dbReference>
<dbReference type="KEGG" id="olu:OSTLU_40562"/>
<evidence type="ECO:0000256" key="3">
    <source>
        <dbReference type="ARBA" id="ARBA00022723"/>
    </source>
</evidence>
<evidence type="ECO:0000256" key="2">
    <source>
        <dbReference type="ARBA" id="ARBA00022714"/>
    </source>
</evidence>
<evidence type="ECO:0000313" key="8">
    <source>
        <dbReference type="EMBL" id="ABP00070.1"/>
    </source>
</evidence>
<dbReference type="OMA" id="GMAMCAS"/>
<dbReference type="PROSITE" id="PS51085">
    <property type="entry name" value="2FE2S_FER_2"/>
    <property type="match status" value="1"/>
</dbReference>
<keyword evidence="2" id="KW-0001">2Fe-2S</keyword>
<keyword evidence="4" id="KW-0408">Iron</keyword>
<reference evidence="9 10" key="1">
    <citation type="journal article" date="2007" name="Proc. Natl. Acad. Sci. U.S.A.">
        <title>The tiny eukaryote Ostreococcus provides genomic insights into the paradox of plankton speciation.</title>
        <authorList>
            <person name="Palenik B."/>
            <person name="Grimwood J."/>
            <person name="Aerts A."/>
            <person name="Rouze P."/>
            <person name="Salamov A."/>
            <person name="Putnam N."/>
            <person name="Dupont C."/>
            <person name="Jorgensen R."/>
            <person name="Derelle E."/>
            <person name="Rombauts S."/>
            <person name="Zhou K."/>
            <person name="Otillar R."/>
            <person name="Merchant S.S."/>
            <person name="Podell S."/>
            <person name="Gaasterland T."/>
            <person name="Napoli C."/>
            <person name="Gendler K."/>
            <person name="Manuell A."/>
            <person name="Tai V."/>
            <person name="Vallon O."/>
            <person name="Piganeau G."/>
            <person name="Jancek S."/>
            <person name="Heijde M."/>
            <person name="Jabbari K."/>
            <person name="Bowler C."/>
            <person name="Lohr M."/>
            <person name="Robbens S."/>
            <person name="Werner G."/>
            <person name="Dubchak I."/>
            <person name="Pazour G.J."/>
            <person name="Ren Q."/>
            <person name="Paulsen I."/>
            <person name="Delwiche C."/>
            <person name="Schmutz J."/>
            <person name="Rokhsar D."/>
            <person name="Van de Peer Y."/>
            <person name="Moreau H."/>
            <person name="Grigoriev I.V."/>
        </authorList>
    </citation>
    <scope>NUCLEOTIDE SEQUENCE [LARGE SCALE GENOMIC DNA]</scope>
    <source>
        <strain evidence="9 10">CCE9901</strain>
    </source>
</reference>
<dbReference type="CDD" id="cd00207">
    <property type="entry name" value="fer2"/>
    <property type="match status" value="1"/>
</dbReference>
<dbReference type="RefSeq" id="XP_001421776.1">
    <property type="nucleotide sequence ID" value="XM_001421739.1"/>
</dbReference>
<keyword evidence="3" id="KW-0479">Metal-binding</keyword>
<evidence type="ECO:0000313" key="9">
    <source>
        <dbReference type="EMBL" id="ABP00072.1"/>
    </source>
</evidence>
<dbReference type="GeneID" id="5005745"/>
<dbReference type="AlphaFoldDB" id="A4S8J8"/>
<dbReference type="GO" id="GO:0140647">
    <property type="term" value="P:P450-containing electron transport chain"/>
    <property type="evidence" value="ECO:0007669"/>
    <property type="project" value="InterPro"/>
</dbReference>
<protein>
    <recommendedName>
        <fullName evidence="7">2Fe-2S ferredoxin-type domain-containing protein</fullName>
    </recommendedName>
</protein>
<dbReference type="GO" id="GO:0051537">
    <property type="term" value="F:2 iron, 2 sulfur cluster binding"/>
    <property type="evidence" value="ECO:0007669"/>
    <property type="project" value="UniProtKB-KW"/>
</dbReference>
<dbReference type="Pfam" id="PF00111">
    <property type="entry name" value="Fer2"/>
    <property type="match status" value="1"/>
</dbReference>
<name>A4S8J8_OSTLU</name>
<dbReference type="eggNOG" id="KOG3309">
    <property type="taxonomic scope" value="Eukaryota"/>
</dbReference>
<proteinExistence type="inferred from homology"/>
<sequence length="118" mass="12946">IEVTFVERDGERRAVRGLIGENLLETAHRHDVELEGACEGSLACSTCHVVFEDEKVFETLPEACDDENDMLDLAYGLTATSRLGCQVTLERGALEGCVVILPRATRNFAVDGFVPKPH</sequence>
<dbReference type="GeneID" id="5005742"/>
<comment type="cofactor">
    <cofactor evidence="6">
        <name>[2Fe-2S] cluster</name>
        <dbReference type="ChEBI" id="CHEBI:190135"/>
    </cofactor>
</comment>
<dbReference type="PANTHER" id="PTHR23426:SF65">
    <property type="entry name" value="FERREDOXIN-2, MITOCHONDRIAL"/>
    <property type="match status" value="1"/>
</dbReference>
<dbReference type="EMBL" id="CP000595">
    <property type="protein sequence ID" value="ABP00070.1"/>
    <property type="molecule type" value="Genomic_DNA"/>
</dbReference>
<evidence type="ECO:0000259" key="7">
    <source>
        <dbReference type="PROSITE" id="PS51085"/>
    </source>
</evidence>
<feature type="non-terminal residue" evidence="9">
    <location>
        <position position="118"/>
    </location>
</feature>
<dbReference type="PRINTS" id="PR00355">
    <property type="entry name" value="ADRENODOXIN"/>
</dbReference>
<dbReference type="STRING" id="436017.A4S8J8"/>
<dbReference type="InterPro" id="IPR036010">
    <property type="entry name" value="2Fe-2S_ferredoxin-like_sf"/>
</dbReference>
<dbReference type="InterPro" id="IPR001055">
    <property type="entry name" value="Adrenodoxin-like"/>
</dbReference>
<dbReference type="InterPro" id="IPR001041">
    <property type="entry name" value="2Fe-2S_ferredoxin-type"/>
</dbReference>
<feature type="domain" description="2Fe-2S ferredoxin-type" evidence="7">
    <location>
        <begin position="1"/>
        <end position="105"/>
    </location>
</feature>
<dbReference type="GO" id="GO:0005739">
    <property type="term" value="C:mitochondrion"/>
    <property type="evidence" value="ECO:0007669"/>
    <property type="project" value="TreeGrafter"/>
</dbReference>
<evidence type="ECO:0000256" key="5">
    <source>
        <dbReference type="ARBA" id="ARBA00023014"/>
    </source>
</evidence>
<gene>
    <name evidence="8" type="ORF">OSTLU_40562</name>
    <name evidence="9" type="ORF">OSTLU_8463</name>
</gene>
<dbReference type="Gramene" id="ABP00070">
    <property type="protein sequence ID" value="ABP00070"/>
    <property type="gene ID" value="OSTLU_40562"/>
</dbReference>
<dbReference type="Gramene" id="ABP00072">
    <property type="protein sequence ID" value="ABP00072"/>
    <property type="gene ID" value="OSTLU_8463"/>
</dbReference>
<dbReference type="KEGG" id="olu:OSTLU_8463"/>
<keyword evidence="5" id="KW-0411">Iron-sulfur</keyword>
<dbReference type="Gene3D" id="3.10.20.30">
    <property type="match status" value="1"/>
</dbReference>
<dbReference type="OrthoDB" id="268593at2759"/>
<dbReference type="SUPFAM" id="SSF54292">
    <property type="entry name" value="2Fe-2S ferredoxin-like"/>
    <property type="match status" value="1"/>
</dbReference>
<dbReference type="Proteomes" id="UP000001568">
    <property type="component" value="Chromosome 15"/>
</dbReference>
<dbReference type="InterPro" id="IPR018298">
    <property type="entry name" value="Adrenodoxin_Fe-S_BS"/>
</dbReference>
<evidence type="ECO:0000256" key="6">
    <source>
        <dbReference type="ARBA" id="ARBA00034078"/>
    </source>
</evidence>
<dbReference type="PANTHER" id="PTHR23426">
    <property type="entry name" value="FERREDOXIN/ADRENODOXIN"/>
    <property type="match status" value="1"/>
</dbReference>
<organism evidence="9 10">
    <name type="scientific">Ostreococcus lucimarinus (strain CCE9901)</name>
    <dbReference type="NCBI Taxonomy" id="436017"/>
    <lineage>
        <taxon>Eukaryota</taxon>
        <taxon>Viridiplantae</taxon>
        <taxon>Chlorophyta</taxon>
        <taxon>Mamiellophyceae</taxon>
        <taxon>Mamiellales</taxon>
        <taxon>Bathycoccaceae</taxon>
        <taxon>Ostreococcus</taxon>
    </lineage>
</organism>
<dbReference type="InterPro" id="IPR012675">
    <property type="entry name" value="Beta-grasp_dom_sf"/>
</dbReference>
<feature type="non-terminal residue" evidence="9">
    <location>
        <position position="1"/>
    </location>
</feature>
<dbReference type="PROSITE" id="PS00814">
    <property type="entry name" value="ADX"/>
    <property type="match status" value="1"/>
</dbReference>
<dbReference type="RefSeq" id="XP_001421778.1">
    <property type="nucleotide sequence ID" value="XM_001421741.1"/>
</dbReference>
<comment type="similarity">
    <text evidence="1">Belongs to the adrenodoxin/putidaredoxin family.</text>
</comment>
<evidence type="ECO:0000256" key="4">
    <source>
        <dbReference type="ARBA" id="ARBA00023004"/>
    </source>
</evidence>
<accession>A4S8J8</accession>
<evidence type="ECO:0000256" key="1">
    <source>
        <dbReference type="ARBA" id="ARBA00010914"/>
    </source>
</evidence>
<dbReference type="HOGENOM" id="CLU_082632_5_0_1"/>
<keyword evidence="10" id="KW-1185">Reference proteome</keyword>
<dbReference type="GO" id="GO:0046872">
    <property type="term" value="F:metal ion binding"/>
    <property type="evidence" value="ECO:0007669"/>
    <property type="project" value="UniProtKB-KW"/>
</dbReference>
<evidence type="ECO:0000313" key="10">
    <source>
        <dbReference type="Proteomes" id="UP000001568"/>
    </source>
</evidence>
<dbReference type="GO" id="GO:0009055">
    <property type="term" value="F:electron transfer activity"/>
    <property type="evidence" value="ECO:0007669"/>
    <property type="project" value="TreeGrafter"/>
</dbReference>